<feature type="non-terminal residue" evidence="1">
    <location>
        <position position="1"/>
    </location>
</feature>
<dbReference type="SUPFAM" id="SSF57184">
    <property type="entry name" value="Growth factor receptor domain"/>
    <property type="match status" value="2"/>
</dbReference>
<dbReference type="AlphaFoldDB" id="A0AA36C9S5"/>
<dbReference type="Proteomes" id="UP001177023">
    <property type="component" value="Unassembled WGS sequence"/>
</dbReference>
<protein>
    <submittedName>
        <fullName evidence="1">Uncharacterized protein</fullName>
    </submittedName>
</protein>
<dbReference type="EMBL" id="CATQJA010000801">
    <property type="protein sequence ID" value="CAJ0564101.1"/>
    <property type="molecule type" value="Genomic_DNA"/>
</dbReference>
<name>A0AA36C9S5_9BILA</name>
<dbReference type="Gene3D" id="2.10.220.10">
    <property type="entry name" value="Hormone Receptor, Insulin-like Growth Factor Receptor 1, Chain A, domain 2"/>
    <property type="match status" value="1"/>
</dbReference>
<organism evidence="1 2">
    <name type="scientific">Mesorhabditis spiculigera</name>
    <dbReference type="NCBI Taxonomy" id="96644"/>
    <lineage>
        <taxon>Eukaryota</taxon>
        <taxon>Metazoa</taxon>
        <taxon>Ecdysozoa</taxon>
        <taxon>Nematoda</taxon>
        <taxon>Chromadorea</taxon>
        <taxon>Rhabditida</taxon>
        <taxon>Rhabditina</taxon>
        <taxon>Rhabditomorpha</taxon>
        <taxon>Rhabditoidea</taxon>
        <taxon>Rhabditidae</taxon>
        <taxon>Mesorhabditinae</taxon>
        <taxon>Mesorhabditis</taxon>
    </lineage>
</organism>
<evidence type="ECO:0000313" key="2">
    <source>
        <dbReference type="Proteomes" id="UP001177023"/>
    </source>
</evidence>
<comment type="caution">
    <text evidence="1">The sequence shown here is derived from an EMBL/GenBank/DDBJ whole genome shotgun (WGS) entry which is preliminary data.</text>
</comment>
<gene>
    <name evidence="1" type="ORF">MSPICULIGERA_LOCUS2796</name>
</gene>
<keyword evidence="2" id="KW-1185">Reference proteome</keyword>
<accession>A0AA36C9S5</accession>
<proteinExistence type="predicted"/>
<evidence type="ECO:0000313" key="1">
    <source>
        <dbReference type="EMBL" id="CAJ0564101.1"/>
    </source>
</evidence>
<dbReference type="SMART" id="SM00261">
    <property type="entry name" value="FU"/>
    <property type="match status" value="3"/>
</dbReference>
<dbReference type="InterPro" id="IPR009030">
    <property type="entry name" value="Growth_fac_rcpt_cys_sf"/>
</dbReference>
<sequence>MTCITYSERYGCLECPASWTFDENARNPLDNRTVNATDLDVASCVPHQTMENELAIVRNYKEAVSFALPSDRYCPAFKYRNPKSDVCDGKCLTNCERCRNPGICDRCEPGYVPTVNGWGCFNPATETCKEGFFYRGGRCYPCYMVTDSCATCNADSGLCIECDEGFVLIRKEYGQICLPICMRGTYHDPDTHDCVDCPSWCADCYGPGECQECAPGLFTYEKGEDEMICLSACP</sequence>
<dbReference type="InterPro" id="IPR006212">
    <property type="entry name" value="Furin_repeat"/>
</dbReference>
<reference evidence="1" key="1">
    <citation type="submission" date="2023-06" db="EMBL/GenBank/DDBJ databases">
        <authorList>
            <person name="Delattre M."/>
        </authorList>
    </citation>
    <scope>NUCLEOTIDE SEQUENCE</scope>
    <source>
        <strain evidence="1">AF72</strain>
    </source>
</reference>